<dbReference type="AlphaFoldDB" id="A0A0E9VY74"/>
<reference evidence="1" key="2">
    <citation type="journal article" date="2015" name="Fish Shellfish Immunol.">
        <title>Early steps in the European eel (Anguilla anguilla)-Vibrio vulnificus interaction in the gills: Role of the RtxA13 toxin.</title>
        <authorList>
            <person name="Callol A."/>
            <person name="Pajuelo D."/>
            <person name="Ebbesson L."/>
            <person name="Teles M."/>
            <person name="MacKenzie S."/>
            <person name="Amaro C."/>
        </authorList>
    </citation>
    <scope>NUCLEOTIDE SEQUENCE</scope>
</reference>
<sequence length="53" mass="6164">MSGMWELHFCRNFRPGKPVAYFSRMLNTHQKAYSTMEKGLFHRSQSCSLHGDG</sequence>
<proteinExistence type="predicted"/>
<accession>A0A0E9VY74</accession>
<organism evidence="1">
    <name type="scientific">Anguilla anguilla</name>
    <name type="common">European freshwater eel</name>
    <name type="synonym">Muraena anguilla</name>
    <dbReference type="NCBI Taxonomy" id="7936"/>
    <lineage>
        <taxon>Eukaryota</taxon>
        <taxon>Metazoa</taxon>
        <taxon>Chordata</taxon>
        <taxon>Craniata</taxon>
        <taxon>Vertebrata</taxon>
        <taxon>Euteleostomi</taxon>
        <taxon>Actinopterygii</taxon>
        <taxon>Neopterygii</taxon>
        <taxon>Teleostei</taxon>
        <taxon>Anguilliformes</taxon>
        <taxon>Anguillidae</taxon>
        <taxon>Anguilla</taxon>
    </lineage>
</organism>
<reference evidence="1" key="1">
    <citation type="submission" date="2014-11" db="EMBL/GenBank/DDBJ databases">
        <authorList>
            <person name="Amaro Gonzalez C."/>
        </authorList>
    </citation>
    <scope>NUCLEOTIDE SEQUENCE</scope>
</reference>
<dbReference type="EMBL" id="GBXM01026364">
    <property type="protein sequence ID" value="JAH82213.1"/>
    <property type="molecule type" value="Transcribed_RNA"/>
</dbReference>
<name>A0A0E9VY74_ANGAN</name>
<protein>
    <submittedName>
        <fullName evidence="1">Uncharacterized protein</fullName>
    </submittedName>
</protein>
<evidence type="ECO:0000313" key="1">
    <source>
        <dbReference type="EMBL" id="JAH82213.1"/>
    </source>
</evidence>